<organism evidence="5 6">
    <name type="scientific">Nocardioides luteus</name>
    <dbReference type="NCBI Taxonomy" id="1844"/>
    <lineage>
        <taxon>Bacteria</taxon>
        <taxon>Bacillati</taxon>
        <taxon>Actinomycetota</taxon>
        <taxon>Actinomycetes</taxon>
        <taxon>Propionibacteriales</taxon>
        <taxon>Nocardioidaceae</taxon>
        <taxon>Nocardioides</taxon>
    </lineage>
</organism>
<keyword evidence="2" id="KW-0238">DNA-binding</keyword>
<dbReference type="InterPro" id="IPR036390">
    <property type="entry name" value="WH_DNA-bd_sf"/>
</dbReference>
<dbReference type="InterPro" id="IPR051011">
    <property type="entry name" value="Metal_resp_trans_reg"/>
</dbReference>
<dbReference type="GO" id="GO:0003677">
    <property type="term" value="F:DNA binding"/>
    <property type="evidence" value="ECO:0007669"/>
    <property type="project" value="UniProtKB-KW"/>
</dbReference>
<dbReference type="SUPFAM" id="SSF46785">
    <property type="entry name" value="Winged helix' DNA-binding domain"/>
    <property type="match status" value="1"/>
</dbReference>
<name>A0A1J4N677_9ACTN</name>
<dbReference type="CDD" id="cd00090">
    <property type="entry name" value="HTH_ARSR"/>
    <property type="match status" value="1"/>
</dbReference>
<proteinExistence type="predicted"/>
<dbReference type="EMBL" id="JZDQ02000018">
    <property type="protein sequence ID" value="OIJ26152.1"/>
    <property type="molecule type" value="Genomic_DNA"/>
</dbReference>
<reference evidence="5" key="1">
    <citation type="submission" date="2016-10" db="EMBL/GenBank/DDBJ databases">
        <title>Draft Genome Sequence of Nocardioides luteus Strain BAFB, an Alkane-Degrading Bacterium Isolated from JP-7 Polluted Soil.</title>
        <authorList>
            <person name="Brown L."/>
            <person name="Ruiz O.N."/>
            <person name="Gunasekera T."/>
        </authorList>
    </citation>
    <scope>NUCLEOTIDE SEQUENCE [LARGE SCALE GENOMIC DNA]</scope>
    <source>
        <strain evidence="5">BAFB</strain>
    </source>
</reference>
<evidence type="ECO:0000256" key="1">
    <source>
        <dbReference type="ARBA" id="ARBA00023015"/>
    </source>
</evidence>
<accession>A0A1J4N677</accession>
<dbReference type="PANTHER" id="PTHR43132">
    <property type="entry name" value="ARSENICAL RESISTANCE OPERON REPRESSOR ARSR-RELATED"/>
    <property type="match status" value="1"/>
</dbReference>
<dbReference type="OrthoDB" id="3460651at2"/>
<comment type="caution">
    <text evidence="5">The sequence shown here is derived from an EMBL/GenBank/DDBJ whole genome shotgun (WGS) entry which is preliminary data.</text>
</comment>
<dbReference type="AlphaFoldDB" id="A0A1J4N677"/>
<dbReference type="Gene3D" id="1.10.10.10">
    <property type="entry name" value="Winged helix-like DNA-binding domain superfamily/Winged helix DNA-binding domain"/>
    <property type="match status" value="1"/>
</dbReference>
<evidence type="ECO:0000256" key="3">
    <source>
        <dbReference type="ARBA" id="ARBA00023163"/>
    </source>
</evidence>
<evidence type="ECO:0000256" key="2">
    <source>
        <dbReference type="ARBA" id="ARBA00023125"/>
    </source>
</evidence>
<sequence>MGTWIIPADLLAASRFVVSPLHETVAALTVLSRPDANGTPWQRSFRAAYLEAYEDLLASDPMLRALDATLWRPRRGDQPGWMADFITPPPLGDGATFDDELAQVLTWDDRTMRAELREVAGDLPVVLGRSGIRDAVIELLTWIWTATVQADWPRRRRVLEADIVSRASQLASEGWASVFATLGTRRKKWLGNGILQVNGYDLPARDLSDAHELSFVPVHSDGSWLAWDLPQRYAIVYPVAGALAATGGESTDPAKALARLIGANRAGVLALLDAPRSTTQLAALTHLPVGAVGNHLRVLLDAGVVMRRRAGREVLYWRTALGEELLGPDPRSDPAARVR</sequence>
<keyword evidence="3" id="KW-0804">Transcription</keyword>
<dbReference type="SMART" id="SM00418">
    <property type="entry name" value="HTH_ARSR"/>
    <property type="match status" value="1"/>
</dbReference>
<dbReference type="Pfam" id="PF01022">
    <property type="entry name" value="HTH_5"/>
    <property type="match status" value="1"/>
</dbReference>
<dbReference type="InterPro" id="IPR001845">
    <property type="entry name" value="HTH_ArsR_DNA-bd_dom"/>
</dbReference>
<feature type="domain" description="HTH arsR-type" evidence="4">
    <location>
        <begin position="256"/>
        <end position="327"/>
    </location>
</feature>
<dbReference type="InterPro" id="IPR011991">
    <property type="entry name" value="ArsR-like_HTH"/>
</dbReference>
<evidence type="ECO:0000313" key="6">
    <source>
        <dbReference type="Proteomes" id="UP000033772"/>
    </source>
</evidence>
<dbReference type="PANTHER" id="PTHR43132:SF6">
    <property type="entry name" value="HTH-TYPE TRANSCRIPTIONAL REPRESSOR CZRA"/>
    <property type="match status" value="1"/>
</dbReference>
<gene>
    <name evidence="5" type="ORF">UG56_014120</name>
</gene>
<protein>
    <recommendedName>
        <fullName evidence="4">HTH arsR-type domain-containing protein</fullName>
    </recommendedName>
</protein>
<keyword evidence="6" id="KW-1185">Reference proteome</keyword>
<dbReference type="Proteomes" id="UP000033772">
    <property type="component" value="Unassembled WGS sequence"/>
</dbReference>
<dbReference type="GO" id="GO:0003700">
    <property type="term" value="F:DNA-binding transcription factor activity"/>
    <property type="evidence" value="ECO:0007669"/>
    <property type="project" value="InterPro"/>
</dbReference>
<dbReference type="InterPro" id="IPR036388">
    <property type="entry name" value="WH-like_DNA-bd_sf"/>
</dbReference>
<evidence type="ECO:0000313" key="5">
    <source>
        <dbReference type="EMBL" id="OIJ26152.1"/>
    </source>
</evidence>
<dbReference type="RefSeq" id="WP_045550850.1">
    <property type="nucleotide sequence ID" value="NZ_JZDQ02000018.1"/>
</dbReference>
<keyword evidence="1" id="KW-0805">Transcription regulation</keyword>
<dbReference type="STRING" id="1844.UG56_014120"/>
<evidence type="ECO:0000259" key="4">
    <source>
        <dbReference type="SMART" id="SM00418"/>
    </source>
</evidence>